<dbReference type="VEuPathDB" id="VectorBase:ASIS019754"/>
<evidence type="ECO:0000313" key="2">
    <source>
        <dbReference type="EMBL" id="KFB37053.1"/>
    </source>
</evidence>
<dbReference type="STRING" id="74873.A0A084VGF9"/>
<evidence type="ECO:0000313" key="4">
    <source>
        <dbReference type="Proteomes" id="UP000030765"/>
    </source>
</evidence>
<feature type="compositionally biased region" description="Basic residues" evidence="1">
    <location>
        <begin position="171"/>
        <end position="180"/>
    </location>
</feature>
<feature type="region of interest" description="Disordered" evidence="1">
    <location>
        <begin position="82"/>
        <end position="230"/>
    </location>
</feature>
<feature type="compositionally biased region" description="Gly residues" evidence="1">
    <location>
        <begin position="99"/>
        <end position="112"/>
    </location>
</feature>
<accession>A0A084VGF9</accession>
<dbReference type="EMBL" id="KE524821">
    <property type="protein sequence ID" value="KFB37053.1"/>
    <property type="molecule type" value="Genomic_DNA"/>
</dbReference>
<name>A0A084VGF9_ANOSI</name>
<organism evidence="2">
    <name type="scientific">Anopheles sinensis</name>
    <name type="common">Mosquito</name>
    <dbReference type="NCBI Taxonomy" id="74873"/>
    <lineage>
        <taxon>Eukaryota</taxon>
        <taxon>Metazoa</taxon>
        <taxon>Ecdysozoa</taxon>
        <taxon>Arthropoda</taxon>
        <taxon>Hexapoda</taxon>
        <taxon>Insecta</taxon>
        <taxon>Pterygota</taxon>
        <taxon>Neoptera</taxon>
        <taxon>Endopterygota</taxon>
        <taxon>Diptera</taxon>
        <taxon>Nematocera</taxon>
        <taxon>Culicoidea</taxon>
        <taxon>Culicidae</taxon>
        <taxon>Anophelinae</taxon>
        <taxon>Anopheles</taxon>
    </lineage>
</organism>
<keyword evidence="4" id="KW-1185">Reference proteome</keyword>
<dbReference type="EMBL" id="ATLV01012877">
    <property type="status" value="NOT_ANNOTATED_CDS"/>
    <property type="molecule type" value="Genomic_DNA"/>
</dbReference>
<dbReference type="EnsemblMetazoa" id="ASIC004240-RA">
    <property type="protein sequence ID" value="ASIC004240-PA"/>
    <property type="gene ID" value="ASIC004240"/>
</dbReference>
<sequence length="247" mass="26408">MSRRRVTENTIPFHQVALNAAIARGIRLRQERALEQCRFAQQPLDLADYIVPQGPLYSAVQRILLTGTTPTVGSVLSILHQHHSSSAMRKTRHTSPPAEGGGGGGGASGSSGGPKPPRTSGSKRTGRGSADFRPLNRTSTATSSSSAGSSTSILSSLSSSAASTTTTTPQRRQRRRKRRPAAGCWRAAGHSDGTKEARRRARKASSSPADARWTDDSRSESPEHSNEGALCLKDWLETVGDIFSKHK</sequence>
<dbReference type="VEuPathDB" id="VectorBase:ASIC004240"/>
<protein>
    <submittedName>
        <fullName evidence="2">AGAP011714-PA-like protein</fullName>
    </submittedName>
</protein>
<feature type="compositionally biased region" description="Basic and acidic residues" evidence="1">
    <location>
        <begin position="212"/>
        <end position="226"/>
    </location>
</feature>
<dbReference type="AlphaFoldDB" id="A0A084VGF9"/>
<proteinExistence type="predicted"/>
<evidence type="ECO:0000256" key="1">
    <source>
        <dbReference type="SAM" id="MobiDB-lite"/>
    </source>
</evidence>
<dbReference type="Proteomes" id="UP000030765">
    <property type="component" value="Unassembled WGS sequence"/>
</dbReference>
<reference evidence="3" key="2">
    <citation type="submission" date="2020-05" db="UniProtKB">
        <authorList>
            <consortium name="EnsemblMetazoa"/>
        </authorList>
    </citation>
    <scope>IDENTIFICATION</scope>
</reference>
<reference evidence="2 4" key="1">
    <citation type="journal article" date="2014" name="BMC Genomics">
        <title>Genome sequence of Anopheles sinensis provides insight into genetics basis of mosquito competence for malaria parasites.</title>
        <authorList>
            <person name="Zhou D."/>
            <person name="Zhang D."/>
            <person name="Ding G."/>
            <person name="Shi L."/>
            <person name="Hou Q."/>
            <person name="Ye Y."/>
            <person name="Xu Y."/>
            <person name="Zhou H."/>
            <person name="Xiong C."/>
            <person name="Li S."/>
            <person name="Yu J."/>
            <person name="Hong S."/>
            <person name="Yu X."/>
            <person name="Zou P."/>
            <person name="Chen C."/>
            <person name="Chang X."/>
            <person name="Wang W."/>
            <person name="Lv Y."/>
            <person name="Sun Y."/>
            <person name="Ma L."/>
            <person name="Shen B."/>
            <person name="Zhu C."/>
        </authorList>
    </citation>
    <scope>NUCLEOTIDE SEQUENCE [LARGE SCALE GENOMIC DNA]</scope>
</reference>
<gene>
    <name evidence="2" type="ORF">ZHAS_00004240</name>
</gene>
<evidence type="ECO:0000313" key="3">
    <source>
        <dbReference type="EnsemblMetazoa" id="ASIC004240-PA"/>
    </source>
</evidence>
<feature type="compositionally biased region" description="Low complexity" evidence="1">
    <location>
        <begin position="138"/>
        <end position="170"/>
    </location>
</feature>